<keyword evidence="1" id="KW-0808">Transferase</keyword>
<protein>
    <recommendedName>
        <fullName evidence="4">Glycosyltransferase sugar-binding region containing DXD motif-containing protein</fullName>
    </recommendedName>
</protein>
<dbReference type="GO" id="GO:0000030">
    <property type="term" value="F:mannosyltransferase activity"/>
    <property type="evidence" value="ECO:0007669"/>
    <property type="project" value="TreeGrafter"/>
</dbReference>
<dbReference type="SUPFAM" id="SSF53448">
    <property type="entry name" value="Nucleotide-diphospho-sugar transferases"/>
    <property type="match status" value="1"/>
</dbReference>
<dbReference type="PANTHER" id="PTHR32385:SF15">
    <property type="entry name" value="INOSITOL PHOSPHOCERAMIDE MANNOSYLTRANSFERASE 1"/>
    <property type="match status" value="1"/>
</dbReference>
<evidence type="ECO:0008006" key="4">
    <source>
        <dbReference type="Google" id="ProtNLM"/>
    </source>
</evidence>
<dbReference type="EMBL" id="SOFI01000003">
    <property type="protein sequence ID" value="TFB80337.1"/>
    <property type="molecule type" value="Genomic_DNA"/>
</dbReference>
<evidence type="ECO:0000313" key="2">
    <source>
        <dbReference type="EMBL" id="TFB80337.1"/>
    </source>
</evidence>
<dbReference type="AlphaFoldDB" id="A0A4R8VER2"/>
<dbReference type="Gene3D" id="3.90.550.20">
    <property type="match status" value="1"/>
</dbReference>
<dbReference type="GO" id="GO:0016020">
    <property type="term" value="C:membrane"/>
    <property type="evidence" value="ECO:0007669"/>
    <property type="project" value="GOC"/>
</dbReference>
<organism evidence="2 3">
    <name type="scientific">Terrimesophilobacter mesophilus</name>
    <dbReference type="NCBI Taxonomy" id="433647"/>
    <lineage>
        <taxon>Bacteria</taxon>
        <taxon>Bacillati</taxon>
        <taxon>Actinomycetota</taxon>
        <taxon>Actinomycetes</taxon>
        <taxon>Micrococcales</taxon>
        <taxon>Microbacteriaceae</taxon>
        <taxon>Terrimesophilobacter</taxon>
    </lineage>
</organism>
<gene>
    <name evidence="2" type="ORF">E3N84_10030</name>
</gene>
<dbReference type="InterPro" id="IPR007577">
    <property type="entry name" value="GlycoTrfase_DXD_sugar-bd_CS"/>
</dbReference>
<dbReference type="OrthoDB" id="146908at2"/>
<dbReference type="InterPro" id="IPR051706">
    <property type="entry name" value="Glycosyltransferase_domain"/>
</dbReference>
<name>A0A4R8VER2_9MICO</name>
<proteinExistence type="predicted"/>
<reference evidence="2 3" key="1">
    <citation type="submission" date="2019-03" db="EMBL/GenBank/DDBJ databases">
        <title>Genomics of glacier-inhabiting Cryobacterium strains.</title>
        <authorList>
            <person name="Liu Q."/>
            <person name="Xin Y.-H."/>
        </authorList>
    </citation>
    <scope>NUCLEOTIDE SEQUENCE [LARGE SCALE GENOMIC DNA]</scope>
    <source>
        <strain evidence="2 3">CGMCC 1.10440</strain>
    </source>
</reference>
<dbReference type="Proteomes" id="UP000298488">
    <property type="component" value="Unassembled WGS sequence"/>
</dbReference>
<dbReference type="InterPro" id="IPR029044">
    <property type="entry name" value="Nucleotide-diphossugar_trans"/>
</dbReference>
<comment type="caution">
    <text evidence="2">The sequence shown here is derived from an EMBL/GenBank/DDBJ whole genome shotgun (WGS) entry which is preliminary data.</text>
</comment>
<dbReference type="PANTHER" id="PTHR32385">
    <property type="entry name" value="MANNOSYL PHOSPHORYLINOSITOL CERAMIDE SYNTHASE"/>
    <property type="match status" value="1"/>
</dbReference>
<dbReference type="GO" id="GO:0051999">
    <property type="term" value="P:mannosyl-inositol phosphorylceramide biosynthetic process"/>
    <property type="evidence" value="ECO:0007669"/>
    <property type="project" value="TreeGrafter"/>
</dbReference>
<keyword evidence="3" id="KW-1185">Reference proteome</keyword>
<sequence>MTLTHEQPEMTPSEVADDHKLRSQFMQRLIADAEHSLCTGDAPTPPRVLVQFWDDADSVPSDVQACLDSWTPLESSGFKRLLFDDLSAAQFIKKNFGVRHVRAFERCSHPAMRADYFRLCFIMKVGGVYIDADDSYQGGRIEELISDSCLKIQPLCYDLATGSMVDPVSSAKTKDSEGRIFYVNNNPLIAPPGHPVIERALESATSQLLSSDKNSRDIQSLTGPGNLTMCLVLHALGARQANSKFDFKLIPDWNSFATTEWPLAYRSDHRNWRHWVRGYE</sequence>
<dbReference type="RefSeq" id="WP_134542285.1">
    <property type="nucleotide sequence ID" value="NZ_JACHBP010000001.1"/>
</dbReference>
<evidence type="ECO:0000313" key="3">
    <source>
        <dbReference type="Proteomes" id="UP000298488"/>
    </source>
</evidence>
<evidence type="ECO:0000256" key="1">
    <source>
        <dbReference type="ARBA" id="ARBA00022679"/>
    </source>
</evidence>
<accession>A0A4R8VER2</accession>
<dbReference type="Pfam" id="PF04488">
    <property type="entry name" value="Gly_transf_sug"/>
    <property type="match status" value="1"/>
</dbReference>